<dbReference type="Gene3D" id="2.60.120.260">
    <property type="entry name" value="Galactose-binding domain-like"/>
    <property type="match status" value="1"/>
</dbReference>
<evidence type="ECO:0000313" key="5">
    <source>
        <dbReference type="Proteomes" id="UP000318478"/>
    </source>
</evidence>
<accession>A0A5C5YLD4</accession>
<dbReference type="SUPFAM" id="SSF49785">
    <property type="entry name" value="Galactose-binding domain-like"/>
    <property type="match status" value="1"/>
</dbReference>
<name>A0A5C5YLD4_9BACT</name>
<keyword evidence="5" id="KW-1185">Reference proteome</keyword>
<dbReference type="Pfam" id="PF17132">
    <property type="entry name" value="Glyco_hydro_106"/>
    <property type="match status" value="2"/>
</dbReference>
<evidence type="ECO:0000313" key="4">
    <source>
        <dbReference type="EMBL" id="TWT75666.1"/>
    </source>
</evidence>
<feature type="signal peptide" evidence="3">
    <location>
        <begin position="1"/>
        <end position="31"/>
    </location>
</feature>
<organism evidence="4 5">
    <name type="scientific">Posidoniimonas polymericola</name>
    <dbReference type="NCBI Taxonomy" id="2528002"/>
    <lineage>
        <taxon>Bacteria</taxon>
        <taxon>Pseudomonadati</taxon>
        <taxon>Planctomycetota</taxon>
        <taxon>Planctomycetia</taxon>
        <taxon>Pirellulales</taxon>
        <taxon>Lacipirellulaceae</taxon>
        <taxon>Posidoniimonas</taxon>
    </lineage>
</organism>
<keyword evidence="1 3" id="KW-0732">Signal</keyword>
<protein>
    <submittedName>
        <fullName evidence="4">Glycosyl hydrolases family 2, sugar binding domain</fullName>
    </submittedName>
</protein>
<dbReference type="NCBIfam" id="NF045579">
    <property type="entry name" value="rhamnoside_JR"/>
    <property type="match status" value="1"/>
</dbReference>
<dbReference type="PANTHER" id="PTHR43817:SF1">
    <property type="entry name" value="HYDROLASE, FAMILY 43, PUTATIVE (AFU_ORTHOLOGUE AFUA_3G01660)-RELATED"/>
    <property type="match status" value="1"/>
</dbReference>
<dbReference type="AlphaFoldDB" id="A0A5C5YLD4"/>
<evidence type="ECO:0000256" key="3">
    <source>
        <dbReference type="SAM" id="SignalP"/>
    </source>
</evidence>
<dbReference type="Proteomes" id="UP000318478">
    <property type="component" value="Unassembled WGS sequence"/>
</dbReference>
<sequence precursor="true">MTFPSIRLTLAPWFVCLAATLATLMAPLSVSESTGAEPFRPELQASLEPVVPLEDGWSKPPMMSRTRCWWWWINGNVTKQAITRDLEAMRAKGMGGANVVDAAHASSGQNIKPKHGPDFASPEWVELFVHALHEADRLGLELGFNIQSGWNLGGPTVTPEQSAKSIVWTESTIDGGQFIRTDIKQPQSRLGFYRDVRLLAVPLPEDNSPLAKIDNFEQKAYHRYPGHFTAVDASHLLEFGHGDANEATISHDAILDITDRLDGDRLTWRAPPGKWLVLRFGYTPSGARVSTSSDGWKGLAIDYLDAEAFHHYCDDVLSPILEAAGPLVGRSLRFLHTDSWELGPVNWTAALPRSFAARRGYDLTPYLPTIAGYVVDDRQTSNRFLNDFRRTLADLIAANNYQAFADYAHHRGVGIHPESGGPHAAPVDALLNLGKSDIPMGEFWASSQTHRVHDYERLFVKQPASAAHIYGRRLVMAEAFTTIGPQWQKTPADLKPDFDRVACEGLNMVMWHTFPCSPQEEGLPGIAYFAGTHLNPNVTWWRQADGFLGYLNRCQFMLQQGQPAADVLYFYGENIPSFVRLKAEDPAHVLPDYDYDVVNAEVLRSHARVENGRVVLDGGARYEVLALPPSGHYALATLQAVAELARQGATVVGPRPSHPYGLGDDEPFTELANALWDAGHIADRPARDALAGLAIAADFAVDSPKQAGELDYIHRRTDNADVYFVTNRSPEPCAPRCRFRATSDRPEIWDPVTGDIRALAAEQVEGRTRAVVELAPYGSAFVVFPRDTAITSPKKTRPQPTTTEATLAGPWQVRFDPRWGGPTEAAFDQLSDWSRADDPGIRYYSGAAVYRQTFECPAVDARRPHWIDLGRVECSARVTLNGQELGVAWTPPFRVSTRDALRSGANELVVEVVNLWPNRLIGDAQPDAPQTYTKTNITRFDADSPLEPSGLIGPVKILSGAAQ</sequence>
<proteinExistence type="predicted"/>
<gene>
    <name evidence="4" type="ORF">Pla123a_31760</name>
</gene>
<evidence type="ECO:0000256" key="1">
    <source>
        <dbReference type="ARBA" id="ARBA00022729"/>
    </source>
</evidence>
<comment type="caution">
    <text evidence="4">The sequence shown here is derived from an EMBL/GenBank/DDBJ whole genome shotgun (WGS) entry which is preliminary data.</text>
</comment>
<dbReference type="PANTHER" id="PTHR43817">
    <property type="entry name" value="GLYCOSYL HYDROLASE"/>
    <property type="match status" value="1"/>
</dbReference>
<evidence type="ECO:0000256" key="2">
    <source>
        <dbReference type="ARBA" id="ARBA00022801"/>
    </source>
</evidence>
<dbReference type="GO" id="GO:0016787">
    <property type="term" value="F:hydrolase activity"/>
    <property type="evidence" value="ECO:0007669"/>
    <property type="project" value="UniProtKB-KW"/>
</dbReference>
<keyword evidence="2 4" id="KW-0378">Hydrolase</keyword>
<dbReference type="InterPro" id="IPR008979">
    <property type="entry name" value="Galactose-bd-like_sf"/>
</dbReference>
<dbReference type="EMBL" id="SJPO01000007">
    <property type="protein sequence ID" value="TWT75666.1"/>
    <property type="molecule type" value="Genomic_DNA"/>
</dbReference>
<reference evidence="4 5" key="1">
    <citation type="submission" date="2019-02" db="EMBL/GenBank/DDBJ databases">
        <title>Deep-cultivation of Planctomycetes and their phenomic and genomic characterization uncovers novel biology.</title>
        <authorList>
            <person name="Wiegand S."/>
            <person name="Jogler M."/>
            <person name="Boedeker C."/>
            <person name="Pinto D."/>
            <person name="Vollmers J."/>
            <person name="Rivas-Marin E."/>
            <person name="Kohn T."/>
            <person name="Peeters S.H."/>
            <person name="Heuer A."/>
            <person name="Rast P."/>
            <person name="Oberbeckmann S."/>
            <person name="Bunk B."/>
            <person name="Jeske O."/>
            <person name="Meyerdierks A."/>
            <person name="Storesund J.E."/>
            <person name="Kallscheuer N."/>
            <person name="Luecker S."/>
            <person name="Lage O.M."/>
            <person name="Pohl T."/>
            <person name="Merkel B.J."/>
            <person name="Hornburger P."/>
            <person name="Mueller R.-W."/>
            <person name="Bruemmer F."/>
            <person name="Labrenz M."/>
            <person name="Spormann A.M."/>
            <person name="Op Den Camp H."/>
            <person name="Overmann J."/>
            <person name="Amann R."/>
            <person name="Jetten M.S.M."/>
            <person name="Mascher T."/>
            <person name="Medema M.H."/>
            <person name="Devos D.P."/>
            <person name="Kaster A.-K."/>
            <person name="Ovreas L."/>
            <person name="Rohde M."/>
            <person name="Galperin M.Y."/>
            <person name="Jogler C."/>
        </authorList>
    </citation>
    <scope>NUCLEOTIDE SEQUENCE [LARGE SCALE GENOMIC DNA]</scope>
    <source>
        <strain evidence="4 5">Pla123a</strain>
    </source>
</reference>
<feature type="chain" id="PRO_5022850693" evidence="3">
    <location>
        <begin position="32"/>
        <end position="963"/>
    </location>
</feature>